<dbReference type="GO" id="GO:0006631">
    <property type="term" value="P:fatty acid metabolic process"/>
    <property type="evidence" value="ECO:0007669"/>
    <property type="project" value="TreeGrafter"/>
</dbReference>
<evidence type="ECO:0000313" key="6">
    <source>
        <dbReference type="Proteomes" id="UP000290809"/>
    </source>
</evidence>
<dbReference type="SUPFAM" id="SSF47027">
    <property type="entry name" value="Acyl-CoA binding protein"/>
    <property type="match status" value="1"/>
</dbReference>
<evidence type="ECO:0000259" key="4">
    <source>
        <dbReference type="PROSITE" id="PS51228"/>
    </source>
</evidence>
<dbReference type="InterPro" id="IPR036770">
    <property type="entry name" value="Ankyrin_rpt-contain_sf"/>
</dbReference>
<evidence type="ECO:0000313" key="5">
    <source>
        <dbReference type="EMBL" id="RTG87433.1"/>
    </source>
</evidence>
<dbReference type="PROSITE" id="PS51228">
    <property type="entry name" value="ACB_2"/>
    <property type="match status" value="1"/>
</dbReference>
<proteinExistence type="inferred from homology"/>
<dbReference type="InterPro" id="IPR035984">
    <property type="entry name" value="Acyl-CoA-binding_sf"/>
</dbReference>
<dbReference type="PANTHER" id="PTHR23310:SF62">
    <property type="entry name" value="ACYL-COA BINDING PROTEIN 1, ISOFORM A"/>
    <property type="match status" value="1"/>
</dbReference>
<feature type="domain" description="ACB" evidence="4">
    <location>
        <begin position="1"/>
        <end position="55"/>
    </location>
</feature>
<dbReference type="InterPro" id="IPR014352">
    <property type="entry name" value="FERM/acyl-CoA-bd_prot_sf"/>
</dbReference>
<dbReference type="InterPro" id="IPR002110">
    <property type="entry name" value="Ankyrin_rpt"/>
</dbReference>
<reference evidence="5 6" key="1">
    <citation type="journal article" date="2019" name="PLoS Pathog.">
        <title>Genome sequence of the bovine parasite Schistosoma bovis Tanzania.</title>
        <authorList>
            <person name="Oey H."/>
            <person name="Zakrzewski M."/>
            <person name="Gobert G."/>
            <person name="Gravermann K."/>
            <person name="Stoye J."/>
            <person name="Jones M."/>
            <person name="Mcmanus D."/>
            <person name="Krause L."/>
        </authorList>
    </citation>
    <scope>NUCLEOTIDE SEQUENCE [LARGE SCALE GENOMIC DNA]</scope>
    <source>
        <strain evidence="5 6">TAN1997</strain>
    </source>
</reference>
<dbReference type="Proteomes" id="UP000290809">
    <property type="component" value="Unassembled WGS sequence"/>
</dbReference>
<evidence type="ECO:0000256" key="2">
    <source>
        <dbReference type="ARBA" id="ARBA00018419"/>
    </source>
</evidence>
<dbReference type="Gene3D" id="1.25.40.20">
    <property type="entry name" value="Ankyrin repeat-containing domain"/>
    <property type="match status" value="1"/>
</dbReference>
<dbReference type="EMBL" id="QMKO01001678">
    <property type="protein sequence ID" value="RTG87433.1"/>
    <property type="molecule type" value="Genomic_DNA"/>
</dbReference>
<dbReference type="PRINTS" id="PR00689">
    <property type="entry name" value="ACOABINDINGP"/>
</dbReference>
<dbReference type="STRING" id="6184.A0A430QIC5"/>
<dbReference type="Pfam" id="PF00023">
    <property type="entry name" value="Ank"/>
    <property type="match status" value="1"/>
</dbReference>
<evidence type="ECO:0000256" key="1">
    <source>
        <dbReference type="ARBA" id="ARBA00005567"/>
    </source>
</evidence>
<comment type="caution">
    <text evidence="5">The sequence shown here is derived from an EMBL/GenBank/DDBJ whole genome shotgun (WGS) entry which is preliminary data.</text>
</comment>
<organism evidence="5 6">
    <name type="scientific">Schistosoma bovis</name>
    <name type="common">Blood fluke</name>
    <dbReference type="NCBI Taxonomy" id="6184"/>
    <lineage>
        <taxon>Eukaryota</taxon>
        <taxon>Metazoa</taxon>
        <taxon>Spiralia</taxon>
        <taxon>Lophotrochozoa</taxon>
        <taxon>Platyhelminthes</taxon>
        <taxon>Trematoda</taxon>
        <taxon>Digenea</taxon>
        <taxon>Strigeidida</taxon>
        <taxon>Schistosomatoidea</taxon>
        <taxon>Schistosomatidae</taxon>
        <taxon>Schistosoma</taxon>
    </lineage>
</organism>
<dbReference type="Gene3D" id="1.20.80.10">
    <property type="match status" value="1"/>
</dbReference>
<sequence length="183" mass="20779">MKATVGPCNVSKPGIFDVSGRKKWWAWHDLGNMPIDEAQKQYIDKLQELNPEWKPSNEKQRSVYVSRMINLNPNSNESPLVSDTDHPIFNIIKQNDIDSLNRLLSANGNEVHSTDENVSIELICLFCILTACSCGHDDVIQVLLKSNADIYATDNEGNYTYDLYDGNFLTLFSEYLHGSTSWF</sequence>
<evidence type="ECO:0000256" key="3">
    <source>
        <dbReference type="ARBA" id="ARBA00023121"/>
    </source>
</evidence>
<dbReference type="AlphaFoldDB" id="A0A430QIC5"/>
<dbReference type="SUPFAM" id="SSF48403">
    <property type="entry name" value="Ankyrin repeat"/>
    <property type="match status" value="1"/>
</dbReference>
<dbReference type="GO" id="GO:0000062">
    <property type="term" value="F:fatty-acyl-CoA binding"/>
    <property type="evidence" value="ECO:0007669"/>
    <property type="project" value="InterPro"/>
</dbReference>
<keyword evidence="3" id="KW-0446">Lipid-binding</keyword>
<comment type="similarity">
    <text evidence="1">Belongs to the ACBP family.</text>
</comment>
<dbReference type="Pfam" id="PF00887">
    <property type="entry name" value="ACBP"/>
    <property type="match status" value="1"/>
</dbReference>
<keyword evidence="6" id="KW-1185">Reference proteome</keyword>
<gene>
    <name evidence="5" type="ORF">DC041_0010560</name>
</gene>
<dbReference type="InterPro" id="IPR000582">
    <property type="entry name" value="Acyl-CoA-binding_protein"/>
</dbReference>
<accession>A0A430QIC5</accession>
<dbReference type="PANTHER" id="PTHR23310">
    <property type="entry name" value="ACYL-COA-BINDING PROTEIN, ACBP"/>
    <property type="match status" value="1"/>
</dbReference>
<name>A0A430QIC5_SCHBO</name>
<protein>
    <recommendedName>
        <fullName evidence="2">Acyl-CoA-binding domain-containing protein 6</fullName>
    </recommendedName>
</protein>